<dbReference type="EMBL" id="MIGC01000905">
    <property type="protein sequence ID" value="PHJ23979.1"/>
    <property type="molecule type" value="Genomic_DNA"/>
</dbReference>
<dbReference type="Proteomes" id="UP000221165">
    <property type="component" value="Unassembled WGS sequence"/>
</dbReference>
<sequence>MRKALLPPHRLLSPSPLAASRRTPRGILPAETCWTEEEKTAGASPPPPPPVRTTSAETGTLSASLSFSLPLLRCQPSSDGRRLLSALRAVRVGSELGSRKFWTQHVLESSLSRGDQQIRDSLPLSPQVVHSCRPPLEGQKRLNADLLLESPFSVLPDLVASSGPRVGDSLPAFFLHRVLSS</sequence>
<feature type="region of interest" description="Disordered" evidence="1">
    <location>
        <begin position="1"/>
        <end position="57"/>
    </location>
</feature>
<comment type="caution">
    <text evidence="2">The sequence shown here is derived from an EMBL/GenBank/DDBJ whole genome shotgun (WGS) entry which is preliminary data.</text>
</comment>
<name>A0A2C6L7I4_9APIC</name>
<reference evidence="2 3" key="1">
    <citation type="journal article" date="2017" name="Int. J. Parasitol.">
        <title>The genome of the protozoan parasite Cystoisospora suis and a reverse vaccinology approach to identify vaccine candidates.</title>
        <authorList>
            <person name="Palmieri N."/>
            <person name="Shrestha A."/>
            <person name="Ruttkowski B."/>
            <person name="Beck T."/>
            <person name="Vogl C."/>
            <person name="Tomley F."/>
            <person name="Blake D.P."/>
            <person name="Joachim A."/>
        </authorList>
    </citation>
    <scope>NUCLEOTIDE SEQUENCE [LARGE SCALE GENOMIC DNA]</scope>
    <source>
        <strain evidence="2 3">Wien I</strain>
    </source>
</reference>
<protein>
    <submittedName>
        <fullName evidence="2">Uncharacterized protein</fullName>
    </submittedName>
</protein>
<keyword evidence="3" id="KW-1185">Reference proteome</keyword>
<evidence type="ECO:0000256" key="1">
    <source>
        <dbReference type="SAM" id="MobiDB-lite"/>
    </source>
</evidence>
<accession>A0A2C6L7I4</accession>
<dbReference type="VEuPathDB" id="ToxoDB:CSUI_002168"/>
<dbReference type="GeneID" id="94425581"/>
<evidence type="ECO:0000313" key="2">
    <source>
        <dbReference type="EMBL" id="PHJ23979.1"/>
    </source>
</evidence>
<dbReference type="RefSeq" id="XP_067925653.1">
    <property type="nucleotide sequence ID" value="XM_068062370.1"/>
</dbReference>
<gene>
    <name evidence="2" type="ORF">CSUI_002168</name>
</gene>
<organism evidence="2 3">
    <name type="scientific">Cystoisospora suis</name>
    <dbReference type="NCBI Taxonomy" id="483139"/>
    <lineage>
        <taxon>Eukaryota</taxon>
        <taxon>Sar</taxon>
        <taxon>Alveolata</taxon>
        <taxon>Apicomplexa</taxon>
        <taxon>Conoidasida</taxon>
        <taxon>Coccidia</taxon>
        <taxon>Eucoccidiorida</taxon>
        <taxon>Eimeriorina</taxon>
        <taxon>Sarcocystidae</taxon>
        <taxon>Cystoisospora</taxon>
    </lineage>
</organism>
<dbReference type="AlphaFoldDB" id="A0A2C6L7I4"/>
<evidence type="ECO:0000313" key="3">
    <source>
        <dbReference type="Proteomes" id="UP000221165"/>
    </source>
</evidence>
<feature type="compositionally biased region" description="Low complexity" evidence="1">
    <location>
        <begin position="1"/>
        <end position="21"/>
    </location>
</feature>
<proteinExistence type="predicted"/>